<dbReference type="InterPro" id="IPR057044">
    <property type="entry name" value="PARP14_KH_1"/>
</dbReference>
<dbReference type="Gene3D" id="3.40.220.10">
    <property type="entry name" value="Leucine Aminopeptidase, subunit E, domain 1"/>
    <property type="match status" value="3"/>
</dbReference>
<dbReference type="Pfam" id="PF22005">
    <property type="entry name" value="WWE_1"/>
    <property type="match status" value="1"/>
</dbReference>
<evidence type="ECO:0000256" key="20">
    <source>
        <dbReference type="SAM" id="Coils"/>
    </source>
</evidence>
<keyword evidence="20" id="KW-0175">Coiled coil</keyword>
<dbReference type="CDD" id="cd02907">
    <property type="entry name" value="Macro_Af1521_BAL-like"/>
    <property type="match status" value="1"/>
</dbReference>
<dbReference type="Pfam" id="PF23249">
    <property type="entry name" value="KH_PARP14_3"/>
    <property type="match status" value="1"/>
</dbReference>
<keyword evidence="13 19" id="KW-0520">NAD</keyword>
<evidence type="ECO:0000256" key="7">
    <source>
        <dbReference type="ARBA" id="ARBA00022679"/>
    </source>
</evidence>
<evidence type="ECO:0000256" key="16">
    <source>
        <dbReference type="ARBA" id="ARBA00024159"/>
    </source>
</evidence>
<dbReference type="InterPro" id="IPR057045">
    <property type="entry name" value="PARP14_KH_3"/>
</dbReference>
<keyword evidence="26" id="KW-1185">Reference proteome</keyword>
<keyword evidence="5" id="KW-0399">Innate immunity</keyword>
<reference evidence="25 26" key="1">
    <citation type="submission" date="2022-11" db="EMBL/GenBank/DDBJ databases">
        <title>Whole genome sequence of Eschrichtius robustus ER-17-0199.</title>
        <authorList>
            <person name="Bruniche-Olsen A."/>
            <person name="Black A.N."/>
            <person name="Fields C.J."/>
            <person name="Walden K."/>
            <person name="Dewoody J.A."/>
        </authorList>
    </citation>
    <scope>NUCLEOTIDE SEQUENCE [LARGE SCALE GENOMIC DNA]</scope>
    <source>
        <strain evidence="25">ER-17-0199</strain>
        <tissue evidence="25">Blubber</tissue>
    </source>
</reference>
<dbReference type="Pfam" id="PF01661">
    <property type="entry name" value="Macro"/>
    <property type="match status" value="3"/>
</dbReference>
<keyword evidence="8" id="KW-0548">Nucleotidyltransferase</keyword>
<evidence type="ECO:0000256" key="3">
    <source>
        <dbReference type="ARBA" id="ARBA00022490"/>
    </source>
</evidence>
<evidence type="ECO:0000256" key="9">
    <source>
        <dbReference type="ARBA" id="ARBA00022737"/>
    </source>
</evidence>
<keyword evidence="6 19" id="KW-0328">Glycosyltransferase</keyword>
<comment type="similarity">
    <text evidence="17">Belongs to the ARTD/PARP family.</text>
</comment>
<dbReference type="FunFam" id="3.40.220.10:FF:000009">
    <property type="entry name" value="Poly [ADP-ribose] polymerase"/>
    <property type="match status" value="1"/>
</dbReference>
<dbReference type="GO" id="GO:0005634">
    <property type="term" value="C:nucleus"/>
    <property type="evidence" value="ECO:0007669"/>
    <property type="project" value="UniProtKB-SubCell"/>
</dbReference>
<keyword evidence="12" id="KW-0805">Transcription regulation</keyword>
<dbReference type="GO" id="GO:0003950">
    <property type="term" value="F:NAD+ poly-ADP-ribosyltransferase activity"/>
    <property type="evidence" value="ECO:0007669"/>
    <property type="project" value="UniProtKB-UniRule"/>
</dbReference>
<evidence type="ECO:0000313" key="25">
    <source>
        <dbReference type="EMBL" id="KAJ8796669.1"/>
    </source>
</evidence>
<dbReference type="FunFam" id="3.30.70.330:FF:000487">
    <property type="entry name" value="Poly [ADP-ribose] polymerase"/>
    <property type="match status" value="1"/>
</dbReference>
<feature type="domain" description="Macro" evidence="24">
    <location>
        <begin position="999"/>
        <end position="1185"/>
    </location>
</feature>
<name>A0AB34I245_ESCRO</name>
<protein>
    <recommendedName>
        <fullName evidence="19">Poly [ADP-ribose] polymerase</fullName>
        <shortName evidence="19">PARP</shortName>
        <ecNumber evidence="19">2.4.2.-</ecNumber>
    </recommendedName>
</protein>
<dbReference type="Pfam" id="PF23253">
    <property type="entry name" value="KH_PARP14_6"/>
    <property type="match status" value="1"/>
</dbReference>
<dbReference type="Pfam" id="PF23248">
    <property type="entry name" value="KH_PARP14_2"/>
    <property type="match status" value="1"/>
</dbReference>
<dbReference type="FunFam" id="3.90.228.10:FF:000008">
    <property type="entry name" value="Poly [ADP-ribose] polymerase"/>
    <property type="match status" value="1"/>
</dbReference>
<dbReference type="EMBL" id="JAIQCJ010000343">
    <property type="protein sequence ID" value="KAJ8796669.1"/>
    <property type="molecule type" value="Genomic_DNA"/>
</dbReference>
<evidence type="ECO:0000256" key="13">
    <source>
        <dbReference type="ARBA" id="ARBA00023027"/>
    </source>
</evidence>
<dbReference type="CDD" id="cd02903">
    <property type="entry name" value="Macro_BAL-like"/>
    <property type="match status" value="2"/>
</dbReference>
<accession>A0AB34I245</accession>
<dbReference type="InterPro" id="IPR002589">
    <property type="entry name" value="Macro_dom"/>
</dbReference>
<dbReference type="Pfam" id="PF23252">
    <property type="entry name" value="KH_PARP14_5"/>
    <property type="match status" value="1"/>
</dbReference>
<keyword evidence="10" id="KW-0013">ADP-ribosylation</keyword>
<evidence type="ECO:0000256" key="4">
    <source>
        <dbReference type="ARBA" id="ARBA00022553"/>
    </source>
</evidence>
<evidence type="ECO:0000256" key="18">
    <source>
        <dbReference type="ARBA" id="ARBA00066276"/>
    </source>
</evidence>
<dbReference type="InterPro" id="IPR004170">
    <property type="entry name" value="WWE_dom"/>
</dbReference>
<evidence type="ECO:0000259" key="22">
    <source>
        <dbReference type="PROSITE" id="PS50918"/>
    </source>
</evidence>
<dbReference type="SMART" id="SM00506">
    <property type="entry name" value="A1pp"/>
    <property type="match status" value="3"/>
</dbReference>
<dbReference type="CDD" id="cd01439">
    <property type="entry name" value="TCCD_inducible_PARP_like"/>
    <property type="match status" value="1"/>
</dbReference>
<dbReference type="InterPro" id="IPR054596">
    <property type="entry name" value="PARP14_WWE"/>
</dbReference>
<dbReference type="Proteomes" id="UP001159641">
    <property type="component" value="Unassembled WGS sequence"/>
</dbReference>
<dbReference type="PANTHER" id="PTHR14453">
    <property type="entry name" value="PARP/ZINC FINGER CCCH TYPE DOMAIN CONTAINING PROTEIN"/>
    <property type="match status" value="1"/>
</dbReference>
<feature type="domain" description="Macro" evidence="24">
    <location>
        <begin position="1211"/>
        <end position="1382"/>
    </location>
</feature>
<dbReference type="Pfam" id="PF00644">
    <property type="entry name" value="PARP"/>
    <property type="match status" value="1"/>
</dbReference>
<dbReference type="CDD" id="cd12300">
    <property type="entry name" value="RRM1_PAR14"/>
    <property type="match status" value="1"/>
</dbReference>
<dbReference type="PANTHER" id="PTHR14453:SF89">
    <property type="entry name" value="PROTEIN MONO-ADP-RIBOSYLTRANSFERASE PARP14"/>
    <property type="match status" value="1"/>
</dbReference>
<comment type="caution">
    <text evidence="25">The sequence shown here is derived from an EMBL/GenBank/DDBJ whole genome shotgun (WGS) entry which is preliminary data.</text>
</comment>
<comment type="subunit">
    <text evidence="18">Interacts with STAT6. Interacts with PARP10. Interacts with PARP9 in IFNG-stimulated macrophages; the interaction prevents PARP14-mediated STAT1 and STAT6 ADP-riboslylation.</text>
</comment>
<dbReference type="InterPro" id="IPR057048">
    <property type="entry name" value="PARP14_KH_6"/>
</dbReference>
<dbReference type="Pfam" id="PF23084">
    <property type="entry name" value="KH_PARP14_1"/>
    <property type="match status" value="1"/>
</dbReference>
<feature type="compositionally biased region" description="Basic and acidic residues" evidence="21">
    <location>
        <begin position="106"/>
        <end position="116"/>
    </location>
</feature>
<evidence type="ECO:0000256" key="21">
    <source>
        <dbReference type="SAM" id="MobiDB-lite"/>
    </source>
</evidence>
<dbReference type="PROSITE" id="PS51059">
    <property type="entry name" value="PARP_CATALYTIC"/>
    <property type="match status" value="1"/>
</dbReference>
<dbReference type="Pfam" id="PF23222">
    <property type="entry name" value="RRM_PARP14_1"/>
    <property type="match status" value="1"/>
</dbReference>
<evidence type="ECO:0000259" key="24">
    <source>
        <dbReference type="PROSITE" id="PS51154"/>
    </source>
</evidence>
<feature type="domain" description="PARP catalytic" evidence="23">
    <location>
        <begin position="1611"/>
        <end position="1807"/>
    </location>
</feature>
<evidence type="ECO:0000256" key="11">
    <source>
        <dbReference type="ARBA" id="ARBA00022859"/>
    </source>
</evidence>
<evidence type="ECO:0000256" key="8">
    <source>
        <dbReference type="ARBA" id="ARBA00022695"/>
    </source>
</evidence>
<dbReference type="Gene3D" id="3.30.720.50">
    <property type="match status" value="1"/>
</dbReference>
<dbReference type="PROSITE" id="PS50918">
    <property type="entry name" value="WWE"/>
    <property type="match status" value="1"/>
</dbReference>
<keyword evidence="7 19" id="KW-0808">Transferase</keyword>
<evidence type="ECO:0000256" key="14">
    <source>
        <dbReference type="ARBA" id="ARBA00023163"/>
    </source>
</evidence>
<keyword evidence="9" id="KW-0677">Repeat</keyword>
<feature type="compositionally biased region" description="Basic and acidic residues" evidence="21">
    <location>
        <begin position="129"/>
        <end position="138"/>
    </location>
</feature>
<dbReference type="Pfam" id="PF23254">
    <property type="entry name" value="KH_PARP14_8"/>
    <property type="match status" value="1"/>
</dbReference>
<dbReference type="GO" id="GO:0003714">
    <property type="term" value="F:transcription corepressor activity"/>
    <property type="evidence" value="ECO:0007669"/>
    <property type="project" value="TreeGrafter"/>
</dbReference>
<dbReference type="PROSITE" id="PS51154">
    <property type="entry name" value="MACRO"/>
    <property type="match status" value="3"/>
</dbReference>
<dbReference type="GO" id="GO:1902216">
    <property type="term" value="P:positive regulation of interleukin-4-mediated signaling pathway"/>
    <property type="evidence" value="ECO:0007669"/>
    <property type="project" value="UniProtKB-ARBA"/>
</dbReference>
<dbReference type="GO" id="GO:0003676">
    <property type="term" value="F:nucleic acid binding"/>
    <property type="evidence" value="ECO:0007669"/>
    <property type="project" value="InterPro"/>
</dbReference>
<feature type="domain" description="WWE" evidence="22">
    <location>
        <begin position="1518"/>
        <end position="1596"/>
    </location>
</feature>
<dbReference type="InterPro" id="IPR037197">
    <property type="entry name" value="WWE_dom_sf"/>
</dbReference>
<dbReference type="GO" id="GO:0010629">
    <property type="term" value="P:negative regulation of gene expression"/>
    <property type="evidence" value="ECO:0007669"/>
    <property type="project" value="TreeGrafter"/>
</dbReference>
<dbReference type="InterPro" id="IPR012677">
    <property type="entry name" value="Nucleotide-bd_a/b_plait_sf"/>
</dbReference>
<proteinExistence type="inferred from homology"/>
<evidence type="ECO:0000256" key="2">
    <source>
        <dbReference type="ARBA" id="ARBA00004496"/>
    </source>
</evidence>
<dbReference type="SUPFAM" id="SSF52949">
    <property type="entry name" value="Macro domain-like"/>
    <property type="match status" value="3"/>
</dbReference>
<dbReference type="GO" id="GO:0045087">
    <property type="term" value="P:innate immune response"/>
    <property type="evidence" value="ECO:0007669"/>
    <property type="project" value="UniProtKB-KW"/>
</dbReference>
<dbReference type="GO" id="GO:0060336">
    <property type="term" value="P:negative regulation of type II interferon-mediated signaling pathway"/>
    <property type="evidence" value="ECO:0007669"/>
    <property type="project" value="UniProtKB-ARBA"/>
</dbReference>
<gene>
    <name evidence="25" type="ORF">J1605_017772</name>
</gene>
<dbReference type="GO" id="GO:1990404">
    <property type="term" value="F:NAD+-protein mono-ADP-ribosyltransferase activity"/>
    <property type="evidence" value="ECO:0007669"/>
    <property type="project" value="TreeGrafter"/>
</dbReference>
<dbReference type="InterPro" id="IPR052056">
    <property type="entry name" value="Mono-ARTD/PARP"/>
</dbReference>
<feature type="domain" description="Macro" evidence="24">
    <location>
        <begin position="785"/>
        <end position="973"/>
    </location>
</feature>
<evidence type="ECO:0000256" key="5">
    <source>
        <dbReference type="ARBA" id="ARBA00022588"/>
    </source>
</evidence>
<dbReference type="InterPro" id="IPR035979">
    <property type="entry name" value="RBD_domain_sf"/>
</dbReference>
<dbReference type="InterPro" id="IPR057051">
    <property type="entry name" value="PARP14_RPM_1"/>
</dbReference>
<dbReference type="Pfam" id="PF23245">
    <property type="entry name" value="RRM_PARP14_2"/>
    <property type="match status" value="1"/>
</dbReference>
<evidence type="ECO:0000313" key="26">
    <source>
        <dbReference type="Proteomes" id="UP001159641"/>
    </source>
</evidence>
<evidence type="ECO:0000259" key="23">
    <source>
        <dbReference type="PROSITE" id="PS51059"/>
    </source>
</evidence>
<evidence type="ECO:0000256" key="10">
    <source>
        <dbReference type="ARBA" id="ARBA00022765"/>
    </source>
</evidence>
<evidence type="ECO:0000256" key="15">
    <source>
        <dbReference type="ARBA" id="ARBA00023242"/>
    </source>
</evidence>
<evidence type="ECO:0000256" key="12">
    <source>
        <dbReference type="ARBA" id="ARBA00023015"/>
    </source>
</evidence>
<dbReference type="GO" id="GO:0016779">
    <property type="term" value="F:nucleotidyltransferase activity"/>
    <property type="evidence" value="ECO:0007669"/>
    <property type="project" value="UniProtKB-KW"/>
</dbReference>
<dbReference type="SUPFAM" id="SSF117839">
    <property type="entry name" value="WWE domain"/>
    <property type="match status" value="1"/>
</dbReference>
<feature type="coiled-coil region" evidence="20">
    <location>
        <begin position="432"/>
        <end position="466"/>
    </location>
</feature>
<dbReference type="Gene3D" id="3.90.228.10">
    <property type="match status" value="1"/>
</dbReference>
<keyword evidence="14" id="KW-0804">Transcription</keyword>
<keyword evidence="11" id="KW-0391">Immunity</keyword>
<dbReference type="Pfam" id="PF23085">
    <property type="entry name" value="RRM_PARP14_3"/>
    <property type="match status" value="1"/>
</dbReference>
<sequence>MAASGSFPLLVEGSWGPQPPKNLSTKLQMYFQSQKRSGGGECEVRQAPGSPPRFLVLFYPDDVRQQVLARENHELVWPGKGTFKLTVLLPRATDEVQEGKIPTMESKTKERVKESDASEELDANISLNRRSEKKEDTPKDCENISSLVAFENLKANVTDKMLILLVENISGLTNDDFKVELIQDFNVAVITFQKYTDALKFVDKCVKHHSVKELQLSARLLEVTKTVRVENLPPGVDDHDLKCLFENPRNGGGRVASIECFPDESSALIEFFDRKVLDTIMTKKLDLNNMPLSVFPYYTSLGTALYGQEKPLIKLPAPFRESLDLSLWKFLQKKNHLIDKINDEMRHCHCELTLCQLGSEVIIRPAATLVSQGRQRIKTWQKDASTVFSGIRSKYTVTSFKVDSTVWDIIKDNLEDDRILTEFDALTGIATLVGKSEDVQNMEAQIKDLEGTIREIRREEQSLKQKLAISPGRYSLLLHSGIQKHLHMECPEVEIFYDEASQHMCFKGLPADVYKVKCEIQEKVYTMAQRNIQVPPEVFQFLQQVDCAEFSKSLFIAQNILAVYELEGTTVLLTGAFSEVLLEAEKQMVSALNYKCIDIEDRQVLNSKKWKELTCSLHKKHNSSSKTVIIHEVTSETTAQVIITGCVREVNEIYDLLFDFMEKHTKIEKLIEVKPSLVINYLRAEKLLWQKIKKMNVQVIFNPENKQKGILLTGPKTKVLEGMNIVTQAWDLICVKSFHIDKPGASQFFQDKARYYKSEVRRLFGCFIELQKDEEKEGGRTGGQRCLFRTDLAPGVSLIVQQGDLTQFPVEVVVNAANEELKLTGGLAAALLKAAGPELQEDCDQIMKTRKVRILPACAVISKAGKLPYHHVIHAVGPQWRSDEAQKCVWHLKTAVKESLHLAVKHKYRSIAIPAISSRAFFFPLPQCVQTIILAIKEWFQCKQNGCSLKEIYLVDIAEKTVEAFAESAKIIFKDTLPDVASLPSLPAAVQPNLRKDHGKGASLLSPEGLRILLVKGDVQSATTDVVVNSISSDLELDRGPLSKALLQKAGQKLQEELKTAGQGVAVEVGTVIQTSGCNLHCHRVLHVVAPDWTNDKTSRKIMENIIRECLEITESLSLNSIAFPAIGTGNLGFPKNIFAELITSEVFKFSSKNQPTTLQEVCFLLHPSDHGNIQAFSDEFARRANGNFISDKIPKAEDTQGLYGTVSNPDSGVHEMKIGPIIFQVASGDITKEEADVIVNSTSKAFNLKAGVSKAILEHAGKSVEMECSRQAQGGHRDYIITEGGLLKCKNIIHVIGGNDVKRSVSCVLQECEKQNYSSVCLPAIGTGSAKQDPDKVAAAIIDAIEDFIQKGLVQSMKKVKVVIFLPQVLDVFYANMKKREGPQPSPQQPMMSKISSFLGFSSKSPPKQTPLVLEKKTESAVFQVCGENVKSVEKVFFWIQDLIQKEQCPYTSEDECIKNFDVKEYRELNELQKKLNISISLDRERPLIEVSGITKDVIQVRNAIEDMIKRVRLSKEQEYLADRTSDFVEWQYKDDNKFHSFDKITNMQLEDAKKQKRKTIDVKINHQSYTVDLETYIATDANGKSLPVGRRTKPEGAREFSNVYFAVEIPLYWSDMKQQKVCVVELQPDNSEYKTVASKFNETCADFIIEKIERIQNPELWKHYQTKKNNMDAKNGQLINEKLLFHGTDADSVTLVNGKGFNRSYAGKNATAFGKGTYFAVSAHYSANDIYSRPDVNGKKRMYYVRVLTGSYTVGNKSLIVPPLKDPQNPTDSYDTVTDCVQNPNLFVVFYDYQAYPEYLITFRC</sequence>
<dbReference type="InterPro" id="IPR057046">
    <property type="entry name" value="PARP14_KH_4"/>
</dbReference>
<dbReference type="FunFam" id="3.40.220.10:FF:000010">
    <property type="entry name" value="Poly [ADP-ribose] polymerase"/>
    <property type="match status" value="1"/>
</dbReference>
<keyword evidence="3" id="KW-0963">Cytoplasm</keyword>
<keyword evidence="4" id="KW-0597">Phosphoprotein</keyword>
<dbReference type="GO" id="GO:0005737">
    <property type="term" value="C:cytoplasm"/>
    <property type="evidence" value="ECO:0007669"/>
    <property type="project" value="UniProtKB-SubCell"/>
</dbReference>
<comment type="subcellular location">
    <subcellularLocation>
        <location evidence="2">Cytoplasm</location>
    </subcellularLocation>
    <subcellularLocation>
        <location evidence="1">Nucleus</location>
    </subcellularLocation>
</comment>
<dbReference type="InterPro" id="IPR057047">
    <property type="entry name" value="PARP14_KH_5"/>
</dbReference>
<keyword evidence="15" id="KW-0539">Nucleus</keyword>
<evidence type="ECO:0000256" key="6">
    <source>
        <dbReference type="ARBA" id="ARBA00022676"/>
    </source>
</evidence>
<dbReference type="InterPro" id="IPR057050">
    <property type="entry name" value="RRM_PARP14_2"/>
</dbReference>
<feature type="region of interest" description="Disordered" evidence="21">
    <location>
        <begin position="98"/>
        <end position="138"/>
    </location>
</feature>
<organism evidence="25 26">
    <name type="scientific">Eschrichtius robustus</name>
    <name type="common">California gray whale</name>
    <name type="synonym">Eschrichtius gibbosus</name>
    <dbReference type="NCBI Taxonomy" id="9764"/>
    <lineage>
        <taxon>Eukaryota</taxon>
        <taxon>Metazoa</taxon>
        <taxon>Chordata</taxon>
        <taxon>Craniata</taxon>
        <taxon>Vertebrata</taxon>
        <taxon>Euteleostomi</taxon>
        <taxon>Mammalia</taxon>
        <taxon>Eutheria</taxon>
        <taxon>Laurasiatheria</taxon>
        <taxon>Artiodactyla</taxon>
        <taxon>Whippomorpha</taxon>
        <taxon>Cetacea</taxon>
        <taxon>Mysticeti</taxon>
        <taxon>Eschrichtiidae</taxon>
        <taxon>Eschrichtius</taxon>
    </lineage>
</organism>
<evidence type="ECO:0000256" key="17">
    <source>
        <dbReference type="ARBA" id="ARBA00024347"/>
    </source>
</evidence>
<comment type="catalytic activity">
    <reaction evidence="16">
        <text>L-glutamyl-[protein] + NAD(+) = 5-O-(ADP-D-ribosyl)-L-glutamyl-[protein] + nicotinamide</text>
        <dbReference type="Rhea" id="RHEA:58224"/>
        <dbReference type="Rhea" id="RHEA-COMP:10208"/>
        <dbReference type="Rhea" id="RHEA-COMP:15089"/>
        <dbReference type="ChEBI" id="CHEBI:17154"/>
        <dbReference type="ChEBI" id="CHEBI:29973"/>
        <dbReference type="ChEBI" id="CHEBI:57540"/>
        <dbReference type="ChEBI" id="CHEBI:142540"/>
    </reaction>
    <physiologicalReaction direction="left-to-right" evidence="16">
        <dbReference type="Rhea" id="RHEA:58225"/>
    </physiologicalReaction>
</comment>
<evidence type="ECO:0000256" key="1">
    <source>
        <dbReference type="ARBA" id="ARBA00004123"/>
    </source>
</evidence>
<dbReference type="InterPro" id="IPR057049">
    <property type="entry name" value="PARP14_KH_8"/>
</dbReference>
<dbReference type="SUPFAM" id="SSF54928">
    <property type="entry name" value="RNA-binding domain, RBD"/>
    <property type="match status" value="1"/>
</dbReference>
<dbReference type="Pfam" id="PF23251">
    <property type="entry name" value="KH_PARP14_4"/>
    <property type="match status" value="1"/>
</dbReference>
<dbReference type="InterPro" id="IPR057043">
    <property type="entry name" value="PARP14_KH_2"/>
</dbReference>
<dbReference type="SUPFAM" id="SSF56399">
    <property type="entry name" value="ADP-ribosylation"/>
    <property type="match status" value="1"/>
</dbReference>
<dbReference type="EC" id="2.4.2.-" evidence="19"/>
<dbReference type="InterPro" id="IPR043472">
    <property type="entry name" value="Macro_dom-like"/>
</dbReference>
<dbReference type="Gene3D" id="3.30.70.330">
    <property type="match status" value="2"/>
</dbReference>
<dbReference type="GO" id="GO:0070212">
    <property type="term" value="P:protein poly-ADP-ribosylation"/>
    <property type="evidence" value="ECO:0007669"/>
    <property type="project" value="TreeGrafter"/>
</dbReference>
<evidence type="ECO:0000256" key="19">
    <source>
        <dbReference type="RuleBase" id="RU362114"/>
    </source>
</evidence>
<dbReference type="InterPro" id="IPR012317">
    <property type="entry name" value="Poly(ADP-ribose)pol_cat_dom"/>
</dbReference>